<dbReference type="EMBL" id="AP029266">
    <property type="protein sequence ID" value="BFG00877.1"/>
    <property type="molecule type" value="Genomic_DNA"/>
</dbReference>
<dbReference type="Proteomes" id="UP001500889">
    <property type="component" value="Chromosome A"/>
</dbReference>
<accession>A0AAU9FZK0</accession>
<keyword evidence="3" id="KW-1185">Reference proteome</keyword>
<organism evidence="2 3">
    <name type="scientific">Drosophila madeirensis</name>
    <name type="common">Fruit fly</name>
    <dbReference type="NCBI Taxonomy" id="30013"/>
    <lineage>
        <taxon>Eukaryota</taxon>
        <taxon>Metazoa</taxon>
        <taxon>Ecdysozoa</taxon>
        <taxon>Arthropoda</taxon>
        <taxon>Hexapoda</taxon>
        <taxon>Insecta</taxon>
        <taxon>Pterygota</taxon>
        <taxon>Neoptera</taxon>
        <taxon>Endopterygota</taxon>
        <taxon>Diptera</taxon>
        <taxon>Brachycera</taxon>
        <taxon>Muscomorpha</taxon>
        <taxon>Ephydroidea</taxon>
        <taxon>Drosophilidae</taxon>
        <taxon>Drosophila</taxon>
        <taxon>Sophophora</taxon>
    </lineage>
</organism>
<evidence type="ECO:0000313" key="2">
    <source>
        <dbReference type="EMBL" id="BFG00877.1"/>
    </source>
</evidence>
<feature type="region of interest" description="Disordered" evidence="1">
    <location>
        <begin position="1"/>
        <end position="26"/>
    </location>
</feature>
<sequence length="313" mass="35036">MESNQKPSLHQAIQQKFGTQNDSTKLNTPTFKLVIPQLKIPQLNKGDPTPSDLAAQERERQTVDARNDRLLNEIKRQRELSEGGTATDQTAPRFVIPQLCVAPGEPLAVAANLNIPLLNKLHSQNMSDGQKLPKLERAVDRLHISSGDDGGDTISPLRDPLPTATPLIDLTTALIKGSKYAAPKEYATKARLKRAQNTQKFDIPFIAYDPVKRFAPSPCLLTDDKCSTNAESNELLTPEHHSVIGRMLDAVVGYPEPRKPQVQYAISVLERQHLKMYRREDYGSNVKRFRFDTPSPDEVVKQALQKTWRSSKT</sequence>
<name>A0AAU9FZK0_DROMD</name>
<reference evidence="2 3" key="1">
    <citation type="submission" date="2024-02" db="EMBL/GenBank/DDBJ databases">
        <title>A chromosome-level genome assembly of Drosophila madeirensis, a fruit fly species endemic to Madeira island.</title>
        <authorList>
            <person name="Tomihara K."/>
            <person name="Llopart A."/>
            <person name="Yamamoto D."/>
        </authorList>
    </citation>
    <scope>NUCLEOTIDE SEQUENCE [LARGE SCALE GENOMIC DNA]</scope>
    <source>
        <strain evidence="2 3">RF1</strain>
    </source>
</reference>
<dbReference type="AlphaFoldDB" id="A0AAU9FZK0"/>
<proteinExistence type="predicted"/>
<gene>
    <name evidence="2" type="ORF">DMAD_00776</name>
</gene>
<evidence type="ECO:0000256" key="1">
    <source>
        <dbReference type="SAM" id="MobiDB-lite"/>
    </source>
</evidence>
<evidence type="ECO:0000313" key="3">
    <source>
        <dbReference type="Proteomes" id="UP001500889"/>
    </source>
</evidence>
<feature type="region of interest" description="Disordered" evidence="1">
    <location>
        <begin position="41"/>
        <end position="63"/>
    </location>
</feature>
<protein>
    <submittedName>
        <fullName evidence="2">Uncharacterized protein</fullName>
    </submittedName>
</protein>